<dbReference type="PANTHER" id="PTHR43767">
    <property type="entry name" value="LONG-CHAIN-FATTY-ACID--COA LIGASE"/>
    <property type="match status" value="1"/>
</dbReference>
<dbReference type="InterPro" id="IPR038020">
    <property type="entry name" value="MbtH-like_sf"/>
</dbReference>
<dbReference type="InterPro" id="IPR042099">
    <property type="entry name" value="ANL_N_sf"/>
</dbReference>
<dbReference type="Pfam" id="PF03621">
    <property type="entry name" value="MbtH"/>
    <property type="match status" value="1"/>
</dbReference>
<dbReference type="EMBL" id="JBHSBM010000030">
    <property type="protein sequence ID" value="MFC4061513.1"/>
    <property type="molecule type" value="Genomic_DNA"/>
</dbReference>
<feature type="non-terminal residue" evidence="2">
    <location>
        <position position="196"/>
    </location>
</feature>
<dbReference type="SMART" id="SM00923">
    <property type="entry name" value="MbtH"/>
    <property type="match status" value="1"/>
</dbReference>
<gene>
    <name evidence="2" type="ORF">ACFOWE_24710</name>
</gene>
<dbReference type="Gene3D" id="3.40.50.12780">
    <property type="entry name" value="N-terminal domain of ligase-like"/>
    <property type="match status" value="1"/>
</dbReference>
<accession>A0ABV8IGA2</accession>
<dbReference type="InterPro" id="IPR000873">
    <property type="entry name" value="AMP-dep_synth/lig_dom"/>
</dbReference>
<keyword evidence="3" id="KW-1185">Reference proteome</keyword>
<feature type="domain" description="MbtH-like" evidence="1">
    <location>
        <begin position="1"/>
        <end position="51"/>
    </location>
</feature>
<dbReference type="Pfam" id="PF00501">
    <property type="entry name" value="AMP-binding"/>
    <property type="match status" value="1"/>
</dbReference>
<dbReference type="RefSeq" id="WP_377291773.1">
    <property type="nucleotide sequence ID" value="NZ_JBHSBM010000030.1"/>
</dbReference>
<dbReference type="InterPro" id="IPR005153">
    <property type="entry name" value="MbtH-like_dom"/>
</dbReference>
<reference evidence="3" key="1">
    <citation type="journal article" date="2019" name="Int. J. Syst. Evol. Microbiol.">
        <title>The Global Catalogue of Microorganisms (GCM) 10K type strain sequencing project: providing services to taxonomists for standard genome sequencing and annotation.</title>
        <authorList>
            <consortium name="The Broad Institute Genomics Platform"/>
            <consortium name="The Broad Institute Genome Sequencing Center for Infectious Disease"/>
            <person name="Wu L."/>
            <person name="Ma J."/>
        </authorList>
    </citation>
    <scope>NUCLEOTIDE SEQUENCE [LARGE SCALE GENOMIC DNA]</scope>
    <source>
        <strain evidence="3">TBRC 4489</strain>
    </source>
</reference>
<name>A0ABV8IGA2_9ACTN</name>
<dbReference type="PANTHER" id="PTHR43767:SF10">
    <property type="entry name" value="SURFACTIN SYNTHASE SUBUNIT 1"/>
    <property type="match status" value="1"/>
</dbReference>
<evidence type="ECO:0000313" key="2">
    <source>
        <dbReference type="EMBL" id="MFC4061513.1"/>
    </source>
</evidence>
<organism evidence="2 3">
    <name type="scientific">Planomonospora corallina</name>
    <dbReference type="NCBI Taxonomy" id="1806052"/>
    <lineage>
        <taxon>Bacteria</taxon>
        <taxon>Bacillati</taxon>
        <taxon>Actinomycetota</taxon>
        <taxon>Actinomycetes</taxon>
        <taxon>Streptosporangiales</taxon>
        <taxon>Streptosporangiaceae</taxon>
        <taxon>Planomonospora</taxon>
    </lineage>
</organism>
<sequence>MTTGAPQRYFQVVVNQHGQYGVWPLADAVPGGWSPIGFVSTREECLVQVAELWRDMRPAGRTDGRPADWIGRITAAADARPHAVALRGGGERLTYGELVADARRLAGRLSALGVGAETRVALYLPLGAAALTALLGVAVTGAAYLPIDAADDPGRRDLMIADSGARAVVTGRPETLAHTDAHLVTWPDGAAGAGAA</sequence>
<evidence type="ECO:0000313" key="3">
    <source>
        <dbReference type="Proteomes" id="UP001595850"/>
    </source>
</evidence>
<dbReference type="Gene3D" id="3.90.820.10">
    <property type="entry name" value="Structural Genomics, Unknown Function 30-nov-00 1gh9 Mol_id"/>
    <property type="match status" value="1"/>
</dbReference>
<dbReference type="SUPFAM" id="SSF160582">
    <property type="entry name" value="MbtH-like"/>
    <property type="match status" value="1"/>
</dbReference>
<proteinExistence type="predicted"/>
<dbReference type="Proteomes" id="UP001595850">
    <property type="component" value="Unassembled WGS sequence"/>
</dbReference>
<comment type="caution">
    <text evidence="2">The sequence shown here is derived from an EMBL/GenBank/DDBJ whole genome shotgun (WGS) entry which is preliminary data.</text>
</comment>
<evidence type="ECO:0000259" key="1">
    <source>
        <dbReference type="SMART" id="SM00923"/>
    </source>
</evidence>
<protein>
    <submittedName>
        <fullName evidence="2">AMP-binding protein</fullName>
    </submittedName>
</protein>
<dbReference type="SUPFAM" id="SSF56801">
    <property type="entry name" value="Acetyl-CoA synthetase-like"/>
    <property type="match status" value="1"/>
</dbReference>
<dbReference type="InterPro" id="IPR050237">
    <property type="entry name" value="ATP-dep_AMP-bd_enzyme"/>
</dbReference>